<gene>
    <name evidence="3" type="ORF">TeGR_g11363</name>
</gene>
<dbReference type="SUPFAM" id="SSF49879">
    <property type="entry name" value="SMAD/FHA domain"/>
    <property type="match status" value="1"/>
</dbReference>
<dbReference type="PROSITE" id="PS50006">
    <property type="entry name" value="FHA_DOMAIN"/>
    <property type="match status" value="1"/>
</dbReference>
<dbReference type="InterPro" id="IPR008984">
    <property type="entry name" value="SMAD_FHA_dom_sf"/>
</dbReference>
<organism evidence="3 4">
    <name type="scientific">Tetraparma gracilis</name>
    <dbReference type="NCBI Taxonomy" id="2962635"/>
    <lineage>
        <taxon>Eukaryota</taxon>
        <taxon>Sar</taxon>
        <taxon>Stramenopiles</taxon>
        <taxon>Ochrophyta</taxon>
        <taxon>Bolidophyceae</taxon>
        <taxon>Parmales</taxon>
        <taxon>Triparmaceae</taxon>
        <taxon>Tetraparma</taxon>
    </lineage>
</organism>
<accession>A0ABQ6MNK6</accession>
<feature type="domain" description="FHA" evidence="2">
    <location>
        <begin position="49"/>
        <end position="107"/>
    </location>
</feature>
<feature type="compositionally biased region" description="Basic and acidic residues" evidence="1">
    <location>
        <begin position="148"/>
        <end position="161"/>
    </location>
</feature>
<comment type="caution">
    <text evidence="3">The sequence shown here is derived from an EMBL/GenBank/DDBJ whole genome shotgun (WGS) entry which is preliminary data.</text>
</comment>
<feature type="compositionally biased region" description="Pro residues" evidence="1">
    <location>
        <begin position="476"/>
        <end position="513"/>
    </location>
</feature>
<feature type="region of interest" description="Disordered" evidence="1">
    <location>
        <begin position="255"/>
        <end position="283"/>
    </location>
</feature>
<reference evidence="3 4" key="1">
    <citation type="journal article" date="2023" name="Commun. Biol.">
        <title>Genome analysis of Parmales, the sister group of diatoms, reveals the evolutionary specialization of diatoms from phago-mixotrophs to photoautotrophs.</title>
        <authorList>
            <person name="Ban H."/>
            <person name="Sato S."/>
            <person name="Yoshikawa S."/>
            <person name="Yamada K."/>
            <person name="Nakamura Y."/>
            <person name="Ichinomiya M."/>
            <person name="Sato N."/>
            <person name="Blanc-Mathieu R."/>
            <person name="Endo H."/>
            <person name="Kuwata A."/>
            <person name="Ogata H."/>
        </authorList>
    </citation>
    <scope>NUCLEOTIDE SEQUENCE [LARGE SCALE GENOMIC DNA]</scope>
</reference>
<feature type="compositionally biased region" description="Basic and acidic residues" evidence="1">
    <location>
        <begin position="169"/>
        <end position="191"/>
    </location>
</feature>
<name>A0ABQ6MNK6_9STRA</name>
<feature type="region of interest" description="Disordered" evidence="1">
    <location>
        <begin position="333"/>
        <end position="353"/>
    </location>
</feature>
<evidence type="ECO:0000313" key="3">
    <source>
        <dbReference type="EMBL" id="GMI29092.1"/>
    </source>
</evidence>
<proteinExistence type="predicted"/>
<dbReference type="Pfam" id="PF00498">
    <property type="entry name" value="FHA"/>
    <property type="match status" value="1"/>
</dbReference>
<feature type="compositionally biased region" description="Low complexity" evidence="1">
    <location>
        <begin position="514"/>
        <end position="545"/>
    </location>
</feature>
<feature type="compositionally biased region" description="Basic and acidic residues" evidence="1">
    <location>
        <begin position="576"/>
        <end position="585"/>
    </location>
</feature>
<dbReference type="EMBL" id="BRYB01000387">
    <property type="protein sequence ID" value="GMI29092.1"/>
    <property type="molecule type" value="Genomic_DNA"/>
</dbReference>
<dbReference type="Gene3D" id="2.60.200.20">
    <property type="match status" value="1"/>
</dbReference>
<feature type="region of interest" description="Disordered" evidence="1">
    <location>
        <begin position="148"/>
        <end position="196"/>
    </location>
</feature>
<evidence type="ECO:0000313" key="4">
    <source>
        <dbReference type="Proteomes" id="UP001165060"/>
    </source>
</evidence>
<keyword evidence="4" id="KW-1185">Reference proteome</keyword>
<evidence type="ECO:0000256" key="1">
    <source>
        <dbReference type="SAM" id="MobiDB-lite"/>
    </source>
</evidence>
<feature type="region of interest" description="Disordered" evidence="1">
    <location>
        <begin position="373"/>
        <end position="585"/>
    </location>
</feature>
<dbReference type="SMART" id="SM00240">
    <property type="entry name" value="FHA"/>
    <property type="match status" value="1"/>
</dbReference>
<protein>
    <recommendedName>
        <fullName evidence="2">FHA domain-containing protein</fullName>
    </recommendedName>
</protein>
<dbReference type="InterPro" id="IPR050923">
    <property type="entry name" value="Cell_Proc_Reg/RNA_Proc"/>
</dbReference>
<evidence type="ECO:0000259" key="2">
    <source>
        <dbReference type="PROSITE" id="PS50006"/>
    </source>
</evidence>
<dbReference type="InterPro" id="IPR000253">
    <property type="entry name" value="FHA_dom"/>
</dbReference>
<feature type="compositionally biased region" description="Basic and acidic residues" evidence="1">
    <location>
        <begin position="373"/>
        <end position="415"/>
    </location>
</feature>
<dbReference type="Proteomes" id="UP001165060">
    <property type="component" value="Unassembled WGS sequence"/>
</dbReference>
<feature type="compositionally biased region" description="Basic and acidic residues" evidence="1">
    <location>
        <begin position="333"/>
        <end position="343"/>
    </location>
</feature>
<dbReference type="PANTHER" id="PTHR23308">
    <property type="entry name" value="NUCLEAR INHIBITOR OF PROTEIN PHOSPHATASE-1"/>
    <property type="match status" value="1"/>
</dbReference>
<sequence length="585" mass="63474">MTAPRPQSWSIPPPADCGWSLELISSGTSRGVVPVPELYSDQPPPNQELLVGRDEDLCGFAVDAPLASRLHAVLAFRNVSNNNLLPILQPLLRDVSSHGTFLNMKRGSRLPKDAFVEVFDGDILHFGLDEPPSKYYVLQGPVEREAGKQRRVVKIESEDASRAQQQIAELKRRAAREPKRQEEGEPERSDEPNAAQVKIRELIGRKKAKLANVELESERIDAKRDGEGGLSAGQEKTLAKNAATAEKLKGEIEAAEAKHEEAGGAKPAAAKKAAKKRAEEAEVDDVDFYDKTGASRSKLDEAIAGGSLGFAELGEIRAGLLGEIAGKRREAAALERRRGRFEPGEDDDELDAYEKSLKFAEAGEAVAKVGREEAELRGEVGKAEKLMDVIEAGWRERERREEEGREKERKEREMEKAEEEESRKRAAPPPAEEEVSMPPPPKKAREEVSMPPPPKKAREEVSMPPPPKKAREEVSMPPPPPPKPAKSPEMPPPPPKAVKGPAMPPPAAGPKKPPAGSIAAMMAAQASGSVKSVAAAPAGGLQAPAPKRKPAAPKEDEPQEDTWQAPKGQDGSGRTKLNEKFAGRY</sequence>